<name>A0AAJ1YG48_SERFO</name>
<evidence type="ECO:0000313" key="1">
    <source>
        <dbReference type="EMBL" id="MDQ9130011.1"/>
    </source>
</evidence>
<dbReference type="Pfam" id="PF13148">
    <property type="entry name" value="DUF3987"/>
    <property type="match status" value="1"/>
</dbReference>
<dbReference type="Proteomes" id="UP001224622">
    <property type="component" value="Unassembled WGS sequence"/>
</dbReference>
<dbReference type="InterPro" id="IPR025048">
    <property type="entry name" value="DUF3987"/>
</dbReference>
<sequence>MKLLSIKRNNIMSYTPVNWQPGMLPLMQYPFPLWAFPEVLQKTFHNVSNKTQAPEGLIVHTIITALSLCCQAGVDASPMGGVVHPTSLYTYAIAESGERKSSVDDEVMAPFYVYDQVMSEAHVAQQKDYEVRHQVWSMKQSAYFNVIKRKTKRNESTTAEELQLLEHKANEPQRPRLCKLLYSNTTPQALLADMAGMGRSVGLISDEGGTILDRGVMQDLSSLNQLWDGGTLTIDRKTTASTRIIEGRMTFSLQVQSAVHERFLRRQGDVPRGSGFIARCLFVQIDESTSTKGHRFIDGRYMHRDGLDRFHARIRELLENHANGQPRKTLHFSREAQVRWIEYANHIEHQIRPGGTYHSISDVASKMANNIARIAALFQYFTEGEGEVSKMLVDAAFEICQWYAYQALRMFSPDAECLQNTRDAGELLVWLDRKFREKNVMSMKKNDIRRNGPSGLRDKEKLAAALDLLAHTGRVTFGIGPNNTTYVNAGQYFHHPLIV</sequence>
<reference evidence="1" key="1">
    <citation type="submission" date="2023-08" db="EMBL/GenBank/DDBJ databases">
        <title>The Comparative Genomic Analysis of Yersiniaceae from Polar Regions.</title>
        <authorList>
            <person name="Goncharov A."/>
            <person name="Aslanov B."/>
            <person name="Kolodzhieva V."/>
            <person name="Azarov D."/>
            <person name="Mochov A."/>
            <person name="Lebedeva E."/>
        </authorList>
    </citation>
    <scope>NUCLEOTIDE SEQUENCE</scope>
    <source>
        <strain evidence="1">Vf</strain>
    </source>
</reference>
<proteinExistence type="predicted"/>
<dbReference type="AlphaFoldDB" id="A0AAJ1YG48"/>
<gene>
    <name evidence="1" type="ORF">RDT67_26765</name>
</gene>
<accession>A0AAJ1YG48</accession>
<dbReference type="RefSeq" id="WP_309048570.1">
    <property type="nucleotide sequence ID" value="NZ_JAVIGA010000048.1"/>
</dbReference>
<organism evidence="1 2">
    <name type="scientific">Serratia fonticola</name>
    <dbReference type="NCBI Taxonomy" id="47917"/>
    <lineage>
        <taxon>Bacteria</taxon>
        <taxon>Pseudomonadati</taxon>
        <taxon>Pseudomonadota</taxon>
        <taxon>Gammaproteobacteria</taxon>
        <taxon>Enterobacterales</taxon>
        <taxon>Yersiniaceae</taxon>
        <taxon>Serratia</taxon>
    </lineage>
</organism>
<comment type="caution">
    <text evidence="1">The sequence shown here is derived from an EMBL/GenBank/DDBJ whole genome shotgun (WGS) entry which is preliminary data.</text>
</comment>
<dbReference type="EMBL" id="JAVIGA010000048">
    <property type="protein sequence ID" value="MDQ9130011.1"/>
    <property type="molecule type" value="Genomic_DNA"/>
</dbReference>
<evidence type="ECO:0000313" key="2">
    <source>
        <dbReference type="Proteomes" id="UP001224622"/>
    </source>
</evidence>
<protein>
    <submittedName>
        <fullName evidence="1">YfjI family protein</fullName>
    </submittedName>
</protein>